<dbReference type="Proteomes" id="UP000078228">
    <property type="component" value="Unassembled WGS sequence"/>
</dbReference>
<comment type="caution">
    <text evidence="2">The sequence shown here is derived from an EMBL/GenBank/DDBJ whole genome shotgun (WGS) entry which is preliminary data.</text>
</comment>
<sequence>MKTYVISLSHAEERRDHIQAEFGKQGIEFKFFDAVTPAAIAKYSHKLSMPIINNQRLTDGEKACFLSHAALWQQMIDENLDYMAIFEDDVFLGDDAARFIKGDWLDFEFDIIKLETWHELVHVGKSIHHYGERTLNPLKSTHVGAAGYILSRSGAQQLLQFIKSIDEYECYAIDHVMFGAYLSMGTVLQLCPALCQQPDSQAKNLASQLEQDRKNHKSVYHAKESLPTKLNKTAKRFYRSFGKRFFYITVPFR</sequence>
<accession>A0A198UH07</accession>
<keyword evidence="3" id="KW-1185">Reference proteome</keyword>
<evidence type="ECO:0000313" key="3">
    <source>
        <dbReference type="Proteomes" id="UP000078228"/>
    </source>
</evidence>
<reference evidence="2 3" key="1">
    <citation type="journal article" date="2016" name="Genome Biol. Evol.">
        <title>Comparative Genomic Analyses of the Moraxella catarrhalis Serosensitive and Seroresistant Lineages Demonstrate Their Independent Evolution.</title>
        <authorList>
            <person name="Earl J.P."/>
            <person name="de Vries S.P."/>
            <person name="Ahmed A."/>
            <person name="Powell E."/>
            <person name="Schultz M.P."/>
            <person name="Hermans P.W."/>
            <person name="Hill D.J."/>
            <person name="Zhou Z."/>
            <person name="Constantinidou C.I."/>
            <person name="Hu F.Z."/>
            <person name="Bootsma H.J."/>
            <person name="Ehrlich G.D."/>
        </authorList>
    </citation>
    <scope>NUCLEOTIDE SEQUENCE [LARGE SCALE GENOMIC DNA]</scope>
    <source>
        <strain evidence="2 3">Z7542</strain>
    </source>
</reference>
<feature type="domain" description="Glycosyl transferase family 25" evidence="1">
    <location>
        <begin position="2"/>
        <end position="177"/>
    </location>
</feature>
<gene>
    <name evidence="2" type="ORF">AO384_1859</name>
</gene>
<protein>
    <submittedName>
        <fullName evidence="2">LgtB</fullName>
    </submittedName>
</protein>
<dbReference type="EMBL" id="LXHC01000028">
    <property type="protein sequence ID" value="OAU94502.1"/>
    <property type="molecule type" value="Genomic_DNA"/>
</dbReference>
<name>A0A198UH07_MORCA</name>
<dbReference type="InterPro" id="IPR002654">
    <property type="entry name" value="Glyco_trans_25"/>
</dbReference>
<evidence type="ECO:0000313" key="2">
    <source>
        <dbReference type="EMBL" id="OAU94502.1"/>
    </source>
</evidence>
<dbReference type="PATRIC" id="fig|480.237.peg.495"/>
<dbReference type="CDD" id="cd06532">
    <property type="entry name" value="Glyco_transf_25"/>
    <property type="match status" value="1"/>
</dbReference>
<evidence type="ECO:0000259" key="1">
    <source>
        <dbReference type="Pfam" id="PF01755"/>
    </source>
</evidence>
<dbReference type="AlphaFoldDB" id="A0A198UH07"/>
<dbReference type="OrthoDB" id="9816113at2"/>
<dbReference type="Pfam" id="PF01755">
    <property type="entry name" value="Glyco_transf_25"/>
    <property type="match status" value="1"/>
</dbReference>
<organism evidence="2 3">
    <name type="scientific">Moraxella catarrhalis</name>
    <name type="common">Branhamella catarrhalis</name>
    <dbReference type="NCBI Taxonomy" id="480"/>
    <lineage>
        <taxon>Bacteria</taxon>
        <taxon>Pseudomonadati</taxon>
        <taxon>Pseudomonadota</taxon>
        <taxon>Gammaproteobacteria</taxon>
        <taxon>Moraxellales</taxon>
        <taxon>Moraxellaceae</taxon>
        <taxon>Moraxella</taxon>
    </lineage>
</organism>
<dbReference type="RefSeq" id="WP_064611819.1">
    <property type="nucleotide sequence ID" value="NZ_LXHB01000135.1"/>
</dbReference>
<proteinExistence type="predicted"/>